<keyword evidence="1" id="KW-0812">Transmembrane</keyword>
<feature type="transmembrane region" description="Helical" evidence="1">
    <location>
        <begin position="12"/>
        <end position="29"/>
    </location>
</feature>
<evidence type="ECO:0000313" key="3">
    <source>
        <dbReference type="Proteomes" id="UP000704341"/>
    </source>
</evidence>
<evidence type="ECO:0000313" key="2">
    <source>
        <dbReference type="EMBL" id="MBD5806142.1"/>
    </source>
</evidence>
<name>A0ABR8P5Z3_9LACO</name>
<reference evidence="2 3" key="1">
    <citation type="submission" date="2018-07" db="EMBL/GenBank/DDBJ databases">
        <title>Phylogenomic Insights into understanding Host Adaptation of Lactobacillus reuteri by a novel species, Lactobacillus spp. M31.</title>
        <authorList>
            <person name="Sharma S."/>
            <person name="Patil P."/>
            <person name="Korpole S."/>
            <person name="Patil P.B."/>
        </authorList>
    </citation>
    <scope>NUCLEOTIDE SEQUENCE [LARGE SCALE GENOMIC DNA]</scope>
    <source>
        <strain evidence="2 3">M31</strain>
    </source>
</reference>
<proteinExistence type="predicted"/>
<keyword evidence="3" id="KW-1185">Reference proteome</keyword>
<keyword evidence="1" id="KW-0472">Membrane</keyword>
<accession>A0ABR8P5Z3</accession>
<keyword evidence="1" id="KW-1133">Transmembrane helix</keyword>
<organism evidence="2 3">
    <name type="scientific">Limosilactobacillus walteri</name>
    <dbReference type="NCBI Taxonomy" id="2268022"/>
    <lineage>
        <taxon>Bacteria</taxon>
        <taxon>Bacillati</taxon>
        <taxon>Bacillota</taxon>
        <taxon>Bacilli</taxon>
        <taxon>Lactobacillales</taxon>
        <taxon>Lactobacillaceae</taxon>
        <taxon>Limosilactobacillus</taxon>
    </lineage>
</organism>
<comment type="caution">
    <text evidence="2">The sequence shown here is derived from an EMBL/GenBank/DDBJ whole genome shotgun (WGS) entry which is preliminary data.</text>
</comment>
<dbReference type="EMBL" id="QORN01000010">
    <property type="protein sequence ID" value="MBD5806142.1"/>
    <property type="molecule type" value="Genomic_DNA"/>
</dbReference>
<dbReference type="Proteomes" id="UP000704341">
    <property type="component" value="Unassembled WGS sequence"/>
</dbReference>
<gene>
    <name evidence="2" type="ORF">DTK66_03260</name>
</gene>
<dbReference type="RefSeq" id="WP_191667770.1">
    <property type="nucleotide sequence ID" value="NZ_QORN01000010.1"/>
</dbReference>
<sequence length="59" mass="6948">MSSKFNRKFYTNLDFYIYIIVTFFWILAIPKASNIYETIICVACTIIGIFAALRILFKK</sequence>
<feature type="transmembrane region" description="Helical" evidence="1">
    <location>
        <begin position="35"/>
        <end position="57"/>
    </location>
</feature>
<evidence type="ECO:0000256" key="1">
    <source>
        <dbReference type="SAM" id="Phobius"/>
    </source>
</evidence>
<protein>
    <submittedName>
        <fullName evidence="2">Uncharacterized protein</fullName>
    </submittedName>
</protein>